<sequence>MKRFGSEVDLLMPKAVGVLQIQSVVKREVMGCVSPSKATLSYRQTPRWTTWSCGHWKYTDFIRKGIEKKKETRKRQDEEGDSKPKKETPGASGVHFRKEVV</sequence>
<feature type="region of interest" description="Disordered" evidence="1">
    <location>
        <begin position="69"/>
        <end position="101"/>
    </location>
</feature>
<comment type="caution">
    <text evidence="2">The sequence shown here is derived from an EMBL/GenBank/DDBJ whole genome shotgun (WGS) entry which is preliminary data.</text>
</comment>
<protein>
    <submittedName>
        <fullName evidence="2">Uncharacterized protein</fullName>
    </submittedName>
</protein>
<name>A0ABR3MA73_9TELE</name>
<evidence type="ECO:0000313" key="2">
    <source>
        <dbReference type="EMBL" id="KAL1260949.1"/>
    </source>
</evidence>
<organism evidence="2 3">
    <name type="scientific">Cirrhinus molitorella</name>
    <name type="common">mud carp</name>
    <dbReference type="NCBI Taxonomy" id="172907"/>
    <lineage>
        <taxon>Eukaryota</taxon>
        <taxon>Metazoa</taxon>
        <taxon>Chordata</taxon>
        <taxon>Craniata</taxon>
        <taxon>Vertebrata</taxon>
        <taxon>Euteleostomi</taxon>
        <taxon>Actinopterygii</taxon>
        <taxon>Neopterygii</taxon>
        <taxon>Teleostei</taxon>
        <taxon>Ostariophysi</taxon>
        <taxon>Cypriniformes</taxon>
        <taxon>Cyprinidae</taxon>
        <taxon>Labeoninae</taxon>
        <taxon>Labeonini</taxon>
        <taxon>Cirrhinus</taxon>
    </lineage>
</organism>
<keyword evidence="3" id="KW-1185">Reference proteome</keyword>
<evidence type="ECO:0000313" key="3">
    <source>
        <dbReference type="Proteomes" id="UP001558613"/>
    </source>
</evidence>
<evidence type="ECO:0000256" key="1">
    <source>
        <dbReference type="SAM" id="MobiDB-lite"/>
    </source>
</evidence>
<feature type="compositionally biased region" description="Basic and acidic residues" evidence="1">
    <location>
        <begin position="69"/>
        <end position="88"/>
    </location>
</feature>
<gene>
    <name evidence="2" type="ORF">QQF64_008776</name>
</gene>
<dbReference type="EMBL" id="JAYMGO010000015">
    <property type="protein sequence ID" value="KAL1260949.1"/>
    <property type="molecule type" value="Genomic_DNA"/>
</dbReference>
<accession>A0ABR3MA73</accession>
<proteinExistence type="predicted"/>
<dbReference type="Proteomes" id="UP001558613">
    <property type="component" value="Unassembled WGS sequence"/>
</dbReference>
<reference evidence="2 3" key="1">
    <citation type="submission" date="2023-09" db="EMBL/GenBank/DDBJ databases">
        <authorList>
            <person name="Wang M."/>
        </authorList>
    </citation>
    <scope>NUCLEOTIDE SEQUENCE [LARGE SCALE GENOMIC DNA]</scope>
    <source>
        <strain evidence="2">GT-2023</strain>
        <tissue evidence="2">Liver</tissue>
    </source>
</reference>